<feature type="domain" description="Aminoacyl-transfer RNA synthetases class-II family profile" evidence="7">
    <location>
        <begin position="513"/>
        <end position="867"/>
    </location>
</feature>
<dbReference type="Gene3D" id="2.40.50.140">
    <property type="entry name" value="Nucleic acid-binding proteins"/>
    <property type="match status" value="1"/>
</dbReference>
<evidence type="ECO:0000313" key="9">
    <source>
        <dbReference type="Proteomes" id="UP001163846"/>
    </source>
</evidence>
<feature type="compositionally biased region" description="Low complexity" evidence="6">
    <location>
        <begin position="251"/>
        <end position="261"/>
    </location>
</feature>
<dbReference type="InterPro" id="IPR004364">
    <property type="entry name" value="Aa-tRNA-synt_II"/>
</dbReference>
<dbReference type="Pfam" id="PF01336">
    <property type="entry name" value="tRNA_anti-codon"/>
    <property type="match status" value="1"/>
</dbReference>
<dbReference type="SUPFAM" id="SSF55681">
    <property type="entry name" value="Class II aaRS and biotin synthetases"/>
    <property type="match status" value="1"/>
</dbReference>
<dbReference type="PANTHER" id="PTHR22594:SF34">
    <property type="entry name" value="ASPARAGINE--TRNA LIGASE, MITOCHONDRIAL-RELATED"/>
    <property type="match status" value="1"/>
</dbReference>
<evidence type="ECO:0000313" key="8">
    <source>
        <dbReference type="EMBL" id="KAJ3833722.1"/>
    </source>
</evidence>
<evidence type="ECO:0000256" key="1">
    <source>
        <dbReference type="ARBA" id="ARBA00022598"/>
    </source>
</evidence>
<dbReference type="Pfam" id="PF00152">
    <property type="entry name" value="tRNA-synt_2"/>
    <property type="match status" value="1"/>
</dbReference>
<evidence type="ECO:0000256" key="3">
    <source>
        <dbReference type="ARBA" id="ARBA00022840"/>
    </source>
</evidence>
<comment type="caution">
    <text evidence="8">The sequence shown here is derived from an EMBL/GenBank/DDBJ whole genome shotgun (WGS) entry which is preliminary data.</text>
</comment>
<dbReference type="SUPFAM" id="SSF50249">
    <property type="entry name" value="Nucleic acid-binding proteins"/>
    <property type="match status" value="1"/>
</dbReference>
<dbReference type="Proteomes" id="UP001163846">
    <property type="component" value="Unassembled WGS sequence"/>
</dbReference>
<dbReference type="InterPro" id="IPR002312">
    <property type="entry name" value="Asp/Asn-tRNA-synth_IIb"/>
</dbReference>
<keyword evidence="5" id="KW-0030">Aminoacyl-tRNA synthetase</keyword>
<dbReference type="PANTHER" id="PTHR22594">
    <property type="entry name" value="ASPARTYL/LYSYL-TRNA SYNTHETASE"/>
    <property type="match status" value="1"/>
</dbReference>
<sequence>MTTHALPVGGDVPPPHHKVPSSFVMIPARGIDVKAPLAPGHMQGMTAKTRQLSLLPEVTKLTYTLLPPSAYDPSQSVFEAKLDQKGLTEDSYHNWAIRFAGRVFQPLGVTATLEPDSPKFRSLPNLWKFRITTPDLLVVSHAGANHGSSSLNVVSRQSFHPEMWRTLPLMRSPHVMGIVPSPCDVEILIVKQDELSKAHVRFQHDGSLGAESCQDVFELPLDAEATKKSSFCVVVLELPLNEEDKEMLDLSASPASPSRTPRTTHTRHLSPPPLRLRRIIDQERIERHRIGKDKVPDIVAPDGEGVERDRLPGSRAQFDGFEVGVHLHVDAGDGAVDDGAVLELDRDGLVVEFHEESGQVPRRKRLDCSPSSKTITLTGHVHSIRRQKRSTFLSLSDGSSDRTIQVVLRHAPQLQKEVRDTLKEISFGSAIQITGNLVQSQGPGQDIDVLLDSPSQMDIQILGTCDSTTYPLQPKNSTRLPSSSPTTQGHSLSHLRSHLHLRLRTPSLQHTLRLRALTKHILESYLSSPSRRFLSVHTPILTGIDAEGGGESFVVCAGDQGEGESFFNAPAYLTVSSQLHLEAFQASLGRVYTLSPCFRAERSLTARHLSEFWMLECEWALGGGGVEDLCEFVEDMVRYTIKEVVFPEHVGGESELYHTAFDPLPWPRITYTSAIKILQDQSLQHSLSQPQPLFQHPPTWGLPLQSEHEKYLTDVYFPPLQNQHKRLPVFVVDYPRSVKPFYMRVNDVEGVERANEAQTVACFDLLVPGVGELAGGSVREERYEILKQSMERAGLLSPSPSPSPPSSLSQSQSQSQPPNDTSSSSSSSSSDKIPSPYEWYLDLRKYGSIPHGGFGLGFERLIAWLVAGTEASGVASSGGGGSVDGSEENGGNVGEVGEVGNIREMIGMPRWKGRMAL</sequence>
<dbReference type="InterPro" id="IPR006195">
    <property type="entry name" value="aa-tRNA-synth_II"/>
</dbReference>
<dbReference type="PROSITE" id="PS50862">
    <property type="entry name" value="AA_TRNA_LIGASE_II"/>
    <property type="match status" value="1"/>
</dbReference>
<feature type="compositionally biased region" description="Polar residues" evidence="6">
    <location>
        <begin position="468"/>
        <end position="489"/>
    </location>
</feature>
<dbReference type="GO" id="GO:0003676">
    <property type="term" value="F:nucleic acid binding"/>
    <property type="evidence" value="ECO:0007669"/>
    <property type="project" value="InterPro"/>
</dbReference>
<dbReference type="GO" id="GO:0004816">
    <property type="term" value="F:asparagine-tRNA ligase activity"/>
    <property type="evidence" value="ECO:0007669"/>
    <property type="project" value="TreeGrafter"/>
</dbReference>
<dbReference type="GO" id="GO:0005524">
    <property type="term" value="F:ATP binding"/>
    <property type="evidence" value="ECO:0007669"/>
    <property type="project" value="UniProtKB-KW"/>
</dbReference>
<feature type="compositionally biased region" description="Low complexity" evidence="6">
    <location>
        <begin position="806"/>
        <end position="832"/>
    </location>
</feature>
<feature type="region of interest" description="Disordered" evidence="6">
    <location>
        <begin position="251"/>
        <end position="271"/>
    </location>
</feature>
<keyword evidence="3" id="KW-0067">ATP-binding</keyword>
<gene>
    <name evidence="8" type="ORF">F5878DRAFT_665405</name>
</gene>
<name>A0AA38NZX5_9AGAR</name>
<accession>A0AA38NZX5</accession>
<dbReference type="InterPro" id="IPR012340">
    <property type="entry name" value="NA-bd_OB-fold"/>
</dbReference>
<keyword evidence="2" id="KW-0547">Nucleotide-binding</keyword>
<evidence type="ECO:0000256" key="4">
    <source>
        <dbReference type="ARBA" id="ARBA00022917"/>
    </source>
</evidence>
<proteinExistence type="predicted"/>
<dbReference type="InterPro" id="IPR004365">
    <property type="entry name" value="NA-bd_OB_tRNA"/>
</dbReference>
<feature type="region of interest" description="Disordered" evidence="6">
    <location>
        <begin position="793"/>
        <end position="832"/>
    </location>
</feature>
<dbReference type="GO" id="GO:0006421">
    <property type="term" value="P:asparaginyl-tRNA aminoacylation"/>
    <property type="evidence" value="ECO:0007669"/>
    <property type="project" value="TreeGrafter"/>
</dbReference>
<dbReference type="CDD" id="cd04318">
    <property type="entry name" value="EcAsnRS_like_N"/>
    <property type="match status" value="1"/>
</dbReference>
<evidence type="ECO:0000256" key="5">
    <source>
        <dbReference type="ARBA" id="ARBA00023146"/>
    </source>
</evidence>
<dbReference type="InterPro" id="IPR045864">
    <property type="entry name" value="aa-tRNA-synth_II/BPL/LPL"/>
</dbReference>
<protein>
    <recommendedName>
        <fullName evidence="7">Aminoacyl-transfer RNA synthetases class-II family profile domain-containing protein</fullName>
    </recommendedName>
</protein>
<keyword evidence="4" id="KW-0648">Protein biosynthesis</keyword>
<keyword evidence="1" id="KW-0436">Ligase</keyword>
<dbReference type="EMBL" id="MU806645">
    <property type="protein sequence ID" value="KAJ3833722.1"/>
    <property type="molecule type" value="Genomic_DNA"/>
</dbReference>
<dbReference type="GO" id="GO:0005739">
    <property type="term" value="C:mitochondrion"/>
    <property type="evidence" value="ECO:0007669"/>
    <property type="project" value="TreeGrafter"/>
</dbReference>
<keyword evidence="9" id="KW-1185">Reference proteome</keyword>
<evidence type="ECO:0000256" key="6">
    <source>
        <dbReference type="SAM" id="MobiDB-lite"/>
    </source>
</evidence>
<reference evidence="8" key="1">
    <citation type="submission" date="2022-08" db="EMBL/GenBank/DDBJ databases">
        <authorList>
            <consortium name="DOE Joint Genome Institute"/>
            <person name="Min B."/>
            <person name="Riley R."/>
            <person name="Sierra-Patev S."/>
            <person name="Naranjo-Ortiz M."/>
            <person name="Looney B."/>
            <person name="Konkel Z."/>
            <person name="Slot J.C."/>
            <person name="Sakamoto Y."/>
            <person name="Steenwyk J.L."/>
            <person name="Rokas A."/>
            <person name="Carro J."/>
            <person name="Camarero S."/>
            <person name="Ferreira P."/>
            <person name="Molpeceres G."/>
            <person name="Ruiz-Duenas F.J."/>
            <person name="Serrano A."/>
            <person name="Henrissat B."/>
            <person name="Drula E."/>
            <person name="Hughes K.W."/>
            <person name="Mata J.L."/>
            <person name="Ishikawa N.K."/>
            <person name="Vargas-Isla R."/>
            <person name="Ushijima S."/>
            <person name="Smith C.A."/>
            <person name="Ahrendt S."/>
            <person name="Andreopoulos W."/>
            <person name="He G."/>
            <person name="Labutti K."/>
            <person name="Lipzen A."/>
            <person name="Ng V."/>
            <person name="Sandor L."/>
            <person name="Barry K."/>
            <person name="Martinez A.T."/>
            <person name="Xiao Y."/>
            <person name="Gibbons J.G."/>
            <person name="Terashima K."/>
            <person name="Hibbett D.S."/>
            <person name="Grigoriev I.V."/>
        </authorList>
    </citation>
    <scope>NUCLEOTIDE SEQUENCE</scope>
    <source>
        <strain evidence="8">TFB9207</strain>
    </source>
</reference>
<feature type="region of interest" description="Disordered" evidence="6">
    <location>
        <begin position="468"/>
        <end position="491"/>
    </location>
</feature>
<dbReference type="AlphaFoldDB" id="A0AA38NZX5"/>
<feature type="region of interest" description="Disordered" evidence="6">
    <location>
        <begin position="874"/>
        <end position="897"/>
    </location>
</feature>
<dbReference type="PRINTS" id="PR01042">
    <property type="entry name" value="TRNASYNTHASP"/>
</dbReference>
<organism evidence="8 9">
    <name type="scientific">Lentinula raphanica</name>
    <dbReference type="NCBI Taxonomy" id="153919"/>
    <lineage>
        <taxon>Eukaryota</taxon>
        <taxon>Fungi</taxon>
        <taxon>Dikarya</taxon>
        <taxon>Basidiomycota</taxon>
        <taxon>Agaricomycotina</taxon>
        <taxon>Agaricomycetes</taxon>
        <taxon>Agaricomycetidae</taxon>
        <taxon>Agaricales</taxon>
        <taxon>Marasmiineae</taxon>
        <taxon>Omphalotaceae</taxon>
        <taxon>Lentinula</taxon>
    </lineage>
</organism>
<evidence type="ECO:0000256" key="2">
    <source>
        <dbReference type="ARBA" id="ARBA00022741"/>
    </source>
</evidence>
<evidence type="ECO:0000259" key="7">
    <source>
        <dbReference type="PROSITE" id="PS50862"/>
    </source>
</evidence>
<dbReference type="Gene3D" id="3.30.930.10">
    <property type="entry name" value="Bira Bifunctional Protein, Domain 2"/>
    <property type="match status" value="1"/>
</dbReference>